<evidence type="ECO:0000313" key="1">
    <source>
        <dbReference type="EMBL" id="CAA2108975.1"/>
    </source>
</evidence>
<keyword evidence="1" id="KW-0614">Plasmid</keyword>
<dbReference type="EMBL" id="LR743505">
    <property type="protein sequence ID" value="CAA2108975.1"/>
    <property type="molecule type" value="Genomic_DNA"/>
</dbReference>
<proteinExistence type="predicted"/>
<organism evidence="1">
    <name type="scientific">Methylobacterium bullatum</name>
    <dbReference type="NCBI Taxonomy" id="570505"/>
    <lineage>
        <taxon>Bacteria</taxon>
        <taxon>Pseudomonadati</taxon>
        <taxon>Pseudomonadota</taxon>
        <taxon>Alphaproteobacteria</taxon>
        <taxon>Hyphomicrobiales</taxon>
        <taxon>Methylobacteriaceae</taxon>
        <taxon>Methylobacterium</taxon>
    </lineage>
</organism>
<sequence length="168" mass="18280">MRNPLARLVQRDPAKPTLRERAATLKASAARVMHAPRLAEVKPSPVAKPGSTTDYAVLAASQSMPDLRALNQTAHLIADFCSALSQLPYAREKGELSAAGEFAERIADDALWLVDACHKEAQRRALPVGHKDRSIQLSLIAREVIENGDDEETLAFARDVASMVEARS</sequence>
<name>A0A679J8E6_9HYPH</name>
<geneLocation type="plasmid" evidence="1">
    <name>2</name>
</geneLocation>
<accession>A0A679J8E6</accession>
<gene>
    <name evidence="1" type="ORF">MBUL_04468</name>
</gene>
<dbReference type="AlphaFoldDB" id="A0A679J8E6"/>
<protein>
    <submittedName>
        <fullName evidence="1">Uncharacterized protein</fullName>
    </submittedName>
</protein>
<reference evidence="1" key="1">
    <citation type="submission" date="2019-12" db="EMBL/GenBank/DDBJ databases">
        <authorList>
            <person name="Cremers G."/>
        </authorList>
    </citation>
    <scope>NUCLEOTIDE SEQUENCE</scope>
    <source>
        <strain evidence="1">Mbul1</strain>
        <plasmid evidence="1">2</plasmid>
    </source>
</reference>